<feature type="binding site" evidence="6">
    <location>
        <position position="180"/>
    </location>
    <ligand>
        <name>chlorophyll a</name>
        <dbReference type="ChEBI" id="CHEBI:58416"/>
        <label>1</label>
    </ligand>
</feature>
<sequence>MAGLLLQKGALTCPRSSQIAGPRISAPSNGTCMRLHARAGNWLPGSDVPEYLENVPGSFGFDPLGLARKPELLQRFQESELVHSRWAMAGVAGCLAVEVLGQGSWTDSPNWVLKGGKPTYLGVEVPLGLDALLAFEFVAIGGAEIYRALEKDPEKRKYPGGPFDPLGFAKGASAEDYKLKELKNGRLAMLAFLGFVSQHYIYNRSPLADLADHLADPWNRNYATNGISIPFLPPA</sequence>
<dbReference type="SUPFAM" id="SSF103511">
    <property type="entry name" value="Chlorophyll a-b binding protein"/>
    <property type="match status" value="1"/>
</dbReference>
<proteinExistence type="inferred from homology"/>
<evidence type="ECO:0000313" key="9">
    <source>
        <dbReference type="Proteomes" id="UP001465755"/>
    </source>
</evidence>
<feature type="binding site" evidence="6">
    <location>
        <position position="213"/>
    </location>
    <ligand>
        <name>chlorophyll a</name>
        <dbReference type="ChEBI" id="CHEBI:58416"/>
        <label>1</label>
    </ligand>
</feature>
<keyword evidence="4 7" id="KW-0934">Plastid</keyword>
<organism evidence="8 9">
    <name type="scientific">Symbiochloris irregularis</name>
    <dbReference type="NCBI Taxonomy" id="706552"/>
    <lineage>
        <taxon>Eukaryota</taxon>
        <taxon>Viridiplantae</taxon>
        <taxon>Chlorophyta</taxon>
        <taxon>core chlorophytes</taxon>
        <taxon>Trebouxiophyceae</taxon>
        <taxon>Trebouxiales</taxon>
        <taxon>Trebouxiaceae</taxon>
        <taxon>Symbiochloris</taxon>
    </lineage>
</organism>
<protein>
    <recommendedName>
        <fullName evidence="7">Chlorophyll a-b binding protein, chloroplastic</fullName>
    </recommendedName>
</protein>
<keyword evidence="9" id="KW-1185">Reference proteome</keyword>
<dbReference type="GO" id="GO:0009522">
    <property type="term" value="C:photosystem I"/>
    <property type="evidence" value="ECO:0007669"/>
    <property type="project" value="UniProtKB-KW"/>
</dbReference>
<evidence type="ECO:0000256" key="2">
    <source>
        <dbReference type="ARBA" id="ARBA00022528"/>
    </source>
</evidence>
<feature type="binding site" evidence="6">
    <location>
        <position position="186"/>
    </location>
    <ligand>
        <name>chlorophyll a</name>
        <dbReference type="ChEBI" id="CHEBI:58416"/>
        <label>1</label>
    </ligand>
</feature>
<keyword evidence="2 7" id="KW-0150">Chloroplast</keyword>
<dbReference type="PANTHER" id="PTHR21649">
    <property type="entry name" value="CHLOROPHYLL A/B BINDING PROTEIN"/>
    <property type="match status" value="1"/>
</dbReference>
<keyword evidence="3 7" id="KW-0602">Photosynthesis</keyword>
<feature type="binding site" evidence="6">
    <location>
        <position position="83"/>
    </location>
    <ligand>
        <name>chlorophyll a</name>
        <dbReference type="ChEBI" id="CHEBI:58416"/>
        <label>1</label>
    </ligand>
</feature>
<comment type="caution">
    <text evidence="8">The sequence shown here is derived from an EMBL/GenBank/DDBJ whole genome shotgun (WGS) entry which is preliminary data.</text>
</comment>
<keyword evidence="1 6" id="KW-0148">Chlorophyll</keyword>
<feature type="binding site" evidence="6">
    <location>
        <position position="198"/>
    </location>
    <ligand>
        <name>chlorophyll a</name>
        <dbReference type="ChEBI" id="CHEBI:58416"/>
        <label>1</label>
    </ligand>
</feature>
<dbReference type="InterPro" id="IPR022796">
    <property type="entry name" value="Chloroa_b-bind"/>
</dbReference>
<keyword evidence="7" id="KW-0793">Thylakoid</keyword>
<dbReference type="GO" id="GO:0009765">
    <property type="term" value="P:photosynthesis, light harvesting"/>
    <property type="evidence" value="ECO:0007669"/>
    <property type="project" value="InterPro"/>
</dbReference>
<feature type="binding site" evidence="6">
    <location>
        <position position="184"/>
    </location>
    <ligand>
        <name>chlorophyll a</name>
        <dbReference type="ChEBI" id="CHEBI:58416"/>
        <label>1</label>
    </ligand>
</feature>
<name>A0AAW1NYM0_9CHLO</name>
<dbReference type="GO" id="GO:0016168">
    <property type="term" value="F:chlorophyll binding"/>
    <property type="evidence" value="ECO:0007669"/>
    <property type="project" value="UniProtKB-KW"/>
</dbReference>
<evidence type="ECO:0000256" key="5">
    <source>
        <dbReference type="ARBA" id="ARBA00022991"/>
    </source>
</evidence>
<keyword evidence="5 7" id="KW-0157">Chromophore</keyword>
<evidence type="ECO:0000313" key="8">
    <source>
        <dbReference type="EMBL" id="KAK9803109.1"/>
    </source>
</evidence>
<feature type="binding site" evidence="6">
    <location>
        <position position="127"/>
    </location>
    <ligand>
        <name>chlorophyll a</name>
        <dbReference type="ChEBI" id="CHEBI:58416"/>
        <label>1</label>
    </ligand>
</feature>
<reference evidence="8 9" key="1">
    <citation type="journal article" date="2024" name="Nat. Commun.">
        <title>Phylogenomics reveals the evolutionary origins of lichenization in chlorophyte algae.</title>
        <authorList>
            <person name="Puginier C."/>
            <person name="Libourel C."/>
            <person name="Otte J."/>
            <person name="Skaloud P."/>
            <person name="Haon M."/>
            <person name="Grisel S."/>
            <person name="Petersen M."/>
            <person name="Berrin J.G."/>
            <person name="Delaux P.M."/>
            <person name="Dal Grande F."/>
            <person name="Keller J."/>
        </authorList>
    </citation>
    <scope>NUCLEOTIDE SEQUENCE [LARGE SCALE GENOMIC DNA]</scope>
    <source>
        <strain evidence="8 9">SAG 2036</strain>
    </source>
</reference>
<comment type="function">
    <text evidence="7">The light-harvesting complex (LHC) functions as a light receptor, it captures and delivers excitation energy to photosystems with which it is closely associated.</text>
</comment>
<evidence type="ECO:0000256" key="3">
    <source>
        <dbReference type="ARBA" id="ARBA00022531"/>
    </source>
</evidence>
<evidence type="ECO:0000256" key="7">
    <source>
        <dbReference type="RuleBase" id="RU363080"/>
    </source>
</evidence>
<dbReference type="Pfam" id="PF00504">
    <property type="entry name" value="Chloroa_b-bind"/>
    <property type="match status" value="1"/>
</dbReference>
<feature type="binding site" evidence="6">
    <location>
        <position position="80"/>
    </location>
    <ligand>
        <name>chlorophyll a</name>
        <dbReference type="ChEBI" id="CHEBI:58416"/>
        <label>1</label>
    </ligand>
</feature>
<evidence type="ECO:0000256" key="1">
    <source>
        <dbReference type="ARBA" id="ARBA00022494"/>
    </source>
</evidence>
<accession>A0AAW1NYM0</accession>
<evidence type="ECO:0000256" key="6">
    <source>
        <dbReference type="PIRSR" id="PIRSR601344-1"/>
    </source>
</evidence>
<dbReference type="EMBL" id="JALJOQ010000062">
    <property type="protein sequence ID" value="KAK9803109.1"/>
    <property type="molecule type" value="Genomic_DNA"/>
</dbReference>
<comment type="similarity">
    <text evidence="7">Belongs to the light-harvesting chlorophyll a/b-binding (LHC) protein family.</text>
</comment>
<dbReference type="GO" id="GO:0009535">
    <property type="term" value="C:chloroplast thylakoid membrane"/>
    <property type="evidence" value="ECO:0007669"/>
    <property type="project" value="UniProtKB-SubCell"/>
</dbReference>
<dbReference type="GO" id="GO:0009523">
    <property type="term" value="C:photosystem II"/>
    <property type="evidence" value="ECO:0007669"/>
    <property type="project" value="UniProtKB-KW"/>
</dbReference>
<gene>
    <name evidence="8" type="ORF">WJX73_005338</name>
</gene>
<feature type="binding site" description="axial binding residue" evidence="6">
    <location>
        <position position="85"/>
    </location>
    <ligand>
        <name>chlorophyll b</name>
        <dbReference type="ChEBI" id="CHEBI:61721"/>
        <label>1</label>
    </ligand>
    <ligandPart>
        <name>Mg</name>
        <dbReference type="ChEBI" id="CHEBI:25107"/>
    </ligandPart>
</feature>
<keyword evidence="7" id="KW-0604">Photosystem II</keyword>
<dbReference type="Gene3D" id="1.10.3460.10">
    <property type="entry name" value="Chlorophyll a/b binding protein domain"/>
    <property type="match status" value="1"/>
</dbReference>
<keyword evidence="7" id="KW-0603">Photosystem I</keyword>
<comment type="subcellular location">
    <subcellularLocation>
        <location evidence="7">Plastid</location>
        <location evidence="7">Chloroplast thylakoid membrane</location>
    </subcellularLocation>
</comment>
<dbReference type="InterPro" id="IPR001344">
    <property type="entry name" value="Chloro_AB-bd_pln"/>
</dbReference>
<dbReference type="AlphaFoldDB" id="A0AAW1NYM0"/>
<dbReference type="Proteomes" id="UP001465755">
    <property type="component" value="Unassembled WGS sequence"/>
</dbReference>
<feature type="binding site" evidence="6">
    <location>
        <position position="181"/>
    </location>
    <ligand>
        <name>chlorophyll a</name>
        <dbReference type="ChEBI" id="CHEBI:58416"/>
        <label>1</label>
    </ligand>
</feature>
<evidence type="ECO:0000256" key="4">
    <source>
        <dbReference type="ARBA" id="ARBA00022640"/>
    </source>
</evidence>